<reference evidence="5 6" key="1">
    <citation type="journal article" date="2013" name="Nat. Commun.">
        <title>Genome analysis reveals insights into physiology and longevity of the Brandt's bat Myotis brandtii.</title>
        <authorList>
            <person name="Seim I."/>
            <person name="Fang X."/>
            <person name="Xiong Z."/>
            <person name="Lobanov A.V."/>
            <person name="Huang Z."/>
            <person name="Ma S."/>
            <person name="Feng Y."/>
            <person name="Turanov A.A."/>
            <person name="Zhu Y."/>
            <person name="Lenz T.L."/>
            <person name="Gerashchenko M.V."/>
            <person name="Fan D."/>
            <person name="Hee Yim S."/>
            <person name="Yao X."/>
            <person name="Jordan D."/>
            <person name="Xiong Y."/>
            <person name="Ma Y."/>
            <person name="Lyapunov A.N."/>
            <person name="Chen G."/>
            <person name="Kulakova O.I."/>
            <person name="Sun Y."/>
            <person name="Lee S.G."/>
            <person name="Bronson R.T."/>
            <person name="Moskalev A.A."/>
            <person name="Sunyaev S.R."/>
            <person name="Zhang G."/>
            <person name="Krogh A."/>
            <person name="Wang J."/>
            <person name="Gladyshev V.N."/>
        </authorList>
    </citation>
    <scope>NUCLEOTIDE SEQUENCE [LARGE SCALE GENOMIC DNA]</scope>
</reference>
<dbReference type="GO" id="GO:0003994">
    <property type="term" value="F:aconitate hydratase activity"/>
    <property type="evidence" value="ECO:0007669"/>
    <property type="project" value="TreeGrafter"/>
</dbReference>
<evidence type="ECO:0000256" key="2">
    <source>
        <dbReference type="ARBA" id="ARBA00023004"/>
    </source>
</evidence>
<dbReference type="PANTHER" id="PTHR43160:SF3">
    <property type="entry name" value="ACONITATE HYDRATASE, MITOCHONDRIAL"/>
    <property type="match status" value="1"/>
</dbReference>
<keyword evidence="3" id="KW-0411">Iron-sulfur</keyword>
<dbReference type="InterPro" id="IPR015931">
    <property type="entry name" value="Acnase/IPM_dHydase_lsu_aba_1/3"/>
</dbReference>
<dbReference type="InterPro" id="IPR001030">
    <property type="entry name" value="Acoase/IPM_deHydtase_lsu_aba"/>
</dbReference>
<proteinExistence type="predicted"/>
<dbReference type="EMBL" id="KE161577">
    <property type="protein sequence ID" value="EPQ04579.1"/>
    <property type="molecule type" value="Genomic_DNA"/>
</dbReference>
<dbReference type="GO" id="GO:0005829">
    <property type="term" value="C:cytosol"/>
    <property type="evidence" value="ECO:0007669"/>
    <property type="project" value="TreeGrafter"/>
</dbReference>
<dbReference type="InterPro" id="IPR036008">
    <property type="entry name" value="Aconitase_4Fe-4S_dom"/>
</dbReference>
<dbReference type="Pfam" id="PF00330">
    <property type="entry name" value="Aconitase"/>
    <property type="match status" value="1"/>
</dbReference>
<dbReference type="InterPro" id="IPR050926">
    <property type="entry name" value="Aconitase/IPM_isomerase"/>
</dbReference>
<feature type="domain" description="Aconitase/3-isopropylmalate dehydratase large subunit alpha/beta/alpha" evidence="4">
    <location>
        <begin position="99"/>
        <end position="229"/>
    </location>
</feature>
<dbReference type="PANTHER" id="PTHR43160">
    <property type="entry name" value="ACONITATE HYDRATASE B"/>
    <property type="match status" value="1"/>
</dbReference>
<accession>S7MJQ0</accession>
<evidence type="ECO:0000313" key="5">
    <source>
        <dbReference type="EMBL" id="EPQ04579.1"/>
    </source>
</evidence>
<sequence length="233" mass="25532">MAPYSLLVTRLQKALGVQQYHVASVLCQQAKVAMSHFEPNDYIRYDLLEKNIDIVRKRLNRPLTLSEKRVYGHLDDPANQAIERARHCQQLAAQGGRAAHHPLRPSDEAQVGVEKDLLRAKDTDQEVYNFLATAGAKYGMGFWWPGSGIINQIILENYAYPRALLIGTDSHIPNGGGLGAICIGVRGADAVDVMAAIPWELKCPKVIGGKLTGSLSAWTSPKDVILKVQAPAQ</sequence>
<dbReference type="Proteomes" id="UP000052978">
    <property type="component" value="Unassembled WGS sequence"/>
</dbReference>
<name>S7MJQ0_MYOBR</name>
<dbReference type="GO" id="GO:0051539">
    <property type="term" value="F:4 iron, 4 sulfur cluster binding"/>
    <property type="evidence" value="ECO:0007669"/>
    <property type="project" value="TreeGrafter"/>
</dbReference>
<evidence type="ECO:0000256" key="1">
    <source>
        <dbReference type="ARBA" id="ARBA00022723"/>
    </source>
</evidence>
<evidence type="ECO:0000313" key="6">
    <source>
        <dbReference type="Proteomes" id="UP000052978"/>
    </source>
</evidence>
<dbReference type="GO" id="GO:0006099">
    <property type="term" value="P:tricarboxylic acid cycle"/>
    <property type="evidence" value="ECO:0007669"/>
    <property type="project" value="TreeGrafter"/>
</dbReference>
<dbReference type="Gene3D" id="3.30.499.10">
    <property type="entry name" value="Aconitase, domain 3"/>
    <property type="match status" value="2"/>
</dbReference>
<keyword evidence="6" id="KW-1185">Reference proteome</keyword>
<evidence type="ECO:0000256" key="3">
    <source>
        <dbReference type="ARBA" id="ARBA00023014"/>
    </source>
</evidence>
<dbReference type="GO" id="GO:0046872">
    <property type="term" value="F:metal ion binding"/>
    <property type="evidence" value="ECO:0007669"/>
    <property type="project" value="UniProtKB-KW"/>
</dbReference>
<dbReference type="SUPFAM" id="SSF53732">
    <property type="entry name" value="Aconitase iron-sulfur domain"/>
    <property type="match status" value="1"/>
</dbReference>
<keyword evidence="2" id="KW-0408">Iron</keyword>
<evidence type="ECO:0000259" key="4">
    <source>
        <dbReference type="Pfam" id="PF00330"/>
    </source>
</evidence>
<dbReference type="AlphaFoldDB" id="S7MJQ0"/>
<protein>
    <submittedName>
        <fullName evidence="5">Aconitate hydratase, mitochondrial</fullName>
    </submittedName>
</protein>
<keyword evidence="1" id="KW-0479">Metal-binding</keyword>
<dbReference type="PRINTS" id="PR00415">
    <property type="entry name" value="ACONITASE"/>
</dbReference>
<organism evidence="5 6">
    <name type="scientific">Myotis brandtii</name>
    <name type="common">Brandt's bat</name>
    <dbReference type="NCBI Taxonomy" id="109478"/>
    <lineage>
        <taxon>Eukaryota</taxon>
        <taxon>Metazoa</taxon>
        <taxon>Chordata</taxon>
        <taxon>Craniata</taxon>
        <taxon>Vertebrata</taxon>
        <taxon>Euteleostomi</taxon>
        <taxon>Mammalia</taxon>
        <taxon>Eutheria</taxon>
        <taxon>Laurasiatheria</taxon>
        <taxon>Chiroptera</taxon>
        <taxon>Yangochiroptera</taxon>
        <taxon>Vespertilionidae</taxon>
        <taxon>Myotis</taxon>
    </lineage>
</organism>
<dbReference type="GO" id="GO:0005739">
    <property type="term" value="C:mitochondrion"/>
    <property type="evidence" value="ECO:0007669"/>
    <property type="project" value="TreeGrafter"/>
</dbReference>
<gene>
    <name evidence="5" type="ORF">D623_10011256</name>
</gene>